<dbReference type="EMBL" id="KP290811">
    <property type="protein sequence ID" value="AJD23138.1"/>
    <property type="molecule type" value="mRNA"/>
</dbReference>
<evidence type="ECO:0000256" key="4">
    <source>
        <dbReference type="ARBA" id="ARBA00022525"/>
    </source>
</evidence>
<keyword evidence="9 16" id="KW-0378">Hydrolase</keyword>
<feature type="binding site" evidence="15">
    <location>
        <position position="320"/>
    </location>
    <ligand>
        <name>Zn(2+)</name>
        <dbReference type="ChEBI" id="CHEBI:29105"/>
        <note>catalytic</note>
    </ligand>
</feature>
<dbReference type="InterPro" id="IPR050414">
    <property type="entry name" value="Fungal_M35_metalloproteases"/>
</dbReference>
<feature type="active site" evidence="14">
    <location>
        <position position="317"/>
    </location>
</feature>
<evidence type="ECO:0000256" key="5">
    <source>
        <dbReference type="ARBA" id="ARBA00022670"/>
    </source>
</evidence>
<dbReference type="PRINTS" id="PR00768">
    <property type="entry name" value="DEUTEROLYSIN"/>
</dbReference>
<dbReference type="Pfam" id="PF02102">
    <property type="entry name" value="Peptidase_M35"/>
    <property type="match status" value="1"/>
</dbReference>
<evidence type="ECO:0000256" key="16">
    <source>
        <dbReference type="RuleBase" id="RU361126"/>
    </source>
</evidence>
<proteinExistence type="evidence at transcript level"/>
<evidence type="ECO:0000256" key="9">
    <source>
        <dbReference type="ARBA" id="ARBA00022801"/>
    </source>
</evidence>
<dbReference type="GO" id="GO:0004222">
    <property type="term" value="F:metalloendopeptidase activity"/>
    <property type="evidence" value="ECO:0007669"/>
    <property type="project" value="InterPro"/>
</dbReference>
<comment type="cofactor">
    <cofactor evidence="15 16">
        <name>Zn(2+)</name>
        <dbReference type="ChEBI" id="CHEBI:29105"/>
    </cofactor>
    <text evidence="15 16">Binds 1 zinc ion per subunit.</text>
</comment>
<evidence type="ECO:0000256" key="2">
    <source>
        <dbReference type="ARBA" id="ARBA00004613"/>
    </source>
</evidence>
<keyword evidence="13" id="KW-1015">Disulfide bond</keyword>
<evidence type="ECO:0000313" key="17">
    <source>
        <dbReference type="EMBL" id="AJD23138.1"/>
    </source>
</evidence>
<dbReference type="CDD" id="cd11008">
    <property type="entry name" value="M35_deuterolysin_like"/>
    <property type="match status" value="1"/>
</dbReference>
<evidence type="ECO:0000256" key="8">
    <source>
        <dbReference type="ARBA" id="ARBA00022729"/>
    </source>
</evidence>
<comment type="similarity">
    <text evidence="3 16">Belongs to the peptidase M35 family.</text>
</comment>
<name>A0A0B4VLA3_9EURO</name>
<evidence type="ECO:0000256" key="6">
    <source>
        <dbReference type="ARBA" id="ARBA00022685"/>
    </source>
</evidence>
<evidence type="ECO:0000256" key="7">
    <source>
        <dbReference type="ARBA" id="ARBA00022723"/>
    </source>
</evidence>
<keyword evidence="8 16" id="KW-0732">Signal</keyword>
<dbReference type="GO" id="GO:0046872">
    <property type="term" value="F:metal ion binding"/>
    <property type="evidence" value="ECO:0007669"/>
    <property type="project" value="UniProtKB-KW"/>
</dbReference>
<dbReference type="InterPro" id="IPR024079">
    <property type="entry name" value="MetalloPept_cat_dom_sf"/>
</dbReference>
<comment type="subcellular location">
    <subcellularLocation>
        <location evidence="2 16">Secreted</location>
    </subcellularLocation>
</comment>
<protein>
    <recommendedName>
        <fullName evidence="16">Neutral protease 2</fullName>
        <ecNumber evidence="16">3.4.24.39</ecNumber>
    </recommendedName>
    <alternativeName>
        <fullName evidence="16">Deuterolysin</fullName>
    </alternativeName>
</protein>
<evidence type="ECO:0000256" key="10">
    <source>
        <dbReference type="ARBA" id="ARBA00022833"/>
    </source>
</evidence>
<comment type="catalytic activity">
    <reaction evidence="1 16">
        <text>Preferential cleavage of bonds with hydrophobic residues in P1'. Also 3-Asn-|-Gln-4 and 8-Gly-|-Ser-9 bonds in insulin B chain.</text>
        <dbReference type="EC" id="3.4.24.39"/>
    </reaction>
</comment>
<keyword evidence="10 15" id="KW-0862">Zinc</keyword>
<dbReference type="PANTHER" id="PTHR37016:SF7">
    <property type="entry name" value="NEUTRAL PROTEASE 2"/>
    <property type="match status" value="1"/>
</dbReference>
<feature type="binding site" evidence="15">
    <location>
        <position position="316"/>
    </location>
    <ligand>
        <name>Zn(2+)</name>
        <dbReference type="ChEBI" id="CHEBI:29105"/>
        <note>catalytic</note>
    </ligand>
</feature>
<dbReference type="SUPFAM" id="SSF55486">
    <property type="entry name" value="Metalloproteases ('zincins'), catalytic domain"/>
    <property type="match status" value="1"/>
</dbReference>
<feature type="chain" id="PRO_5005110586" description="Neutral protease 2" evidence="16">
    <location>
        <begin position="20"/>
        <end position="365"/>
    </location>
</feature>
<dbReference type="InterPro" id="IPR001384">
    <property type="entry name" value="Peptidase_M35"/>
</dbReference>
<evidence type="ECO:0000256" key="12">
    <source>
        <dbReference type="ARBA" id="ARBA00023145"/>
    </source>
</evidence>
<comment type="function">
    <text evidence="16">Secreted metalloproteinase that allows assimilation of proteinaceous substrates. Shows high activities on basic nuclear substrates such as histone and protamine.</text>
</comment>
<keyword evidence="5 16" id="KW-0645">Protease</keyword>
<keyword evidence="4 16" id="KW-0964">Secreted</keyword>
<evidence type="ECO:0000256" key="13">
    <source>
        <dbReference type="ARBA" id="ARBA00023157"/>
    </source>
</evidence>
<evidence type="ECO:0000256" key="11">
    <source>
        <dbReference type="ARBA" id="ARBA00023049"/>
    </source>
</evidence>
<feature type="binding site" evidence="15">
    <location>
        <position position="331"/>
    </location>
    <ligand>
        <name>Zn(2+)</name>
        <dbReference type="ChEBI" id="CHEBI:29105"/>
        <note>catalytic</note>
    </ligand>
</feature>
<keyword evidence="12" id="KW-0865">Zymogen</keyword>
<feature type="signal peptide" evidence="16">
    <location>
        <begin position="1"/>
        <end position="19"/>
    </location>
</feature>
<dbReference type="AlphaFoldDB" id="A0A0B4VLA3"/>
<keyword evidence="11 16" id="KW-0482">Metalloprotease</keyword>
<reference evidence="17" key="1">
    <citation type="journal article" date="2015" name="Appl. Microbiol. Biotechnol.">
        <title>Genome and secretome analyses provide insights into keratin decomposition by novel proteases from the non-pathogenic fungus Onygena corvina.</title>
        <authorList>
            <person name="Huang Y."/>
            <person name="Busk P.K."/>
            <person name="Herbst F.A."/>
            <person name="Lange L."/>
        </authorList>
    </citation>
    <scope>NUCLEOTIDE SEQUENCE</scope>
    <source>
        <strain evidence="17">CBS 281.48</strain>
    </source>
</reference>
<dbReference type="PANTHER" id="PTHR37016">
    <property type="match status" value="1"/>
</dbReference>
<evidence type="ECO:0000256" key="3">
    <source>
        <dbReference type="ARBA" id="ARBA00010279"/>
    </source>
</evidence>
<dbReference type="GO" id="GO:0005576">
    <property type="term" value="C:extracellular region"/>
    <property type="evidence" value="ECO:0007669"/>
    <property type="project" value="UniProtKB-SubCell"/>
</dbReference>
<evidence type="ECO:0000256" key="14">
    <source>
        <dbReference type="PIRSR" id="PIRSR601384-1"/>
    </source>
</evidence>
<keyword evidence="6 16" id="KW-0165">Cleavage on pair of basic residues</keyword>
<evidence type="ECO:0000256" key="15">
    <source>
        <dbReference type="PIRSR" id="PIRSR601384-2"/>
    </source>
</evidence>
<keyword evidence="7 15" id="KW-0479">Metal-binding</keyword>
<accession>A0A0B4VLA3</accession>
<sequence length="365" mass="39473">MQFIAALSVLGALVAPAVAYPAASFNETLLDVKLTAIGNSMVKATVTNNGDSALNILKFNTIMDENPTRKVMVYKGGVEVEFTGMMPRYLMSDLTEDFFTTLAPKASVEHSFDLAATHDLSSGGKFTISASGSVSTAEEHSTTITSHALYESNVLHMEIDGNQAAAIEQAMNFTPEMQSIHARALEKRTRIVTGSCQGTQLRTTQNALANSARLAQAAARAAQSNTRKFQEYFRTTDSTAQRNVITRLNAVARESSSATAGGTTYYCSDTMGGCKPRVLAYTLPSRNLVVNCPIYYNLPALTRQCHAQDQATTTLHEFTHNPAVASPYCQDYAYGYQQCTGLPAARAVQNADNYALFANAIYVNC</sequence>
<dbReference type="EC" id="3.4.24.39" evidence="16"/>
<evidence type="ECO:0000256" key="1">
    <source>
        <dbReference type="ARBA" id="ARBA00001187"/>
    </source>
</evidence>
<dbReference type="GO" id="GO:0006508">
    <property type="term" value="P:proteolysis"/>
    <property type="evidence" value="ECO:0007669"/>
    <property type="project" value="UniProtKB-KW"/>
</dbReference>
<organism evidence="17">
    <name type="scientific">Onygena corvina</name>
    <dbReference type="NCBI Taxonomy" id="180788"/>
    <lineage>
        <taxon>Eukaryota</taxon>
        <taxon>Fungi</taxon>
        <taxon>Dikarya</taxon>
        <taxon>Ascomycota</taxon>
        <taxon>Pezizomycotina</taxon>
        <taxon>Eurotiomycetes</taxon>
        <taxon>Eurotiomycetidae</taxon>
        <taxon>Onygenales</taxon>
        <taxon>Onygenaceae</taxon>
        <taxon>Onygena</taxon>
    </lineage>
</organism>
<dbReference type="Gene3D" id="2.60.40.2970">
    <property type="match status" value="1"/>
</dbReference>
<dbReference type="Gene3D" id="3.40.390.10">
    <property type="entry name" value="Collagenase (Catalytic Domain)"/>
    <property type="match status" value="1"/>
</dbReference>